<organism evidence="1 2">
    <name type="scientific">Enterococcus phage vB_EfaS_140</name>
    <dbReference type="NCBI Taxonomy" id="2730536"/>
    <lineage>
        <taxon>Viruses</taxon>
        <taxon>Duplodnaviria</taxon>
        <taxon>Heunggongvirae</taxon>
        <taxon>Uroviricota</taxon>
        <taxon>Caudoviricetes</taxon>
        <taxon>Andrewesvirinae</taxon>
        <taxon>Vipetofemvirus</taxon>
        <taxon>Vipetofemvirus vv140</taxon>
    </lineage>
</organism>
<sequence length="214" mass="23054">MEDTVRIGLSDLYAFELKNDEKGNLAYGAPFKIAPAVSASISPSTSDDAFYADDIALISNQTISSIEVELETADIKDEVVARLMGIEIDEKGVVHDNVNKVAPRVALAFRSLKSNGTYKYVVLYKGSFGVGEDSYQTKEDSITFQTTTITGTFLPTVFNGDWRASVNEDAPGADKEVINAWFEKVYGATTTDPVTTTTTTKATTTTTTTTTIGG</sequence>
<dbReference type="EMBL" id="CAJCJZ010000002">
    <property type="protein sequence ID" value="CAD0281703.1"/>
    <property type="molecule type" value="Genomic_DNA"/>
</dbReference>
<evidence type="ECO:0000313" key="2">
    <source>
        <dbReference type="Proteomes" id="UP000523747"/>
    </source>
</evidence>
<evidence type="ECO:0000313" key="1">
    <source>
        <dbReference type="EMBL" id="CAD0281703.1"/>
    </source>
</evidence>
<dbReference type="Proteomes" id="UP000523747">
    <property type="component" value="Unassembled WGS sequence"/>
</dbReference>
<accession>A0ACA9AS77</accession>
<keyword evidence="2" id="KW-1185">Reference proteome</keyword>
<name>A0ACA9AS77_9CAUD</name>
<comment type="caution">
    <text evidence="1">The sequence shown here is derived from an EMBL/GenBank/DDBJ whole genome shotgun (WGS) entry which is preliminary data.</text>
</comment>
<reference evidence="1" key="1">
    <citation type="submission" date="2020-07" db="EMBL/GenBank/DDBJ databases">
        <authorList>
            <person name="Ladero V."/>
        </authorList>
    </citation>
    <scope>NUCLEOTIDE SEQUENCE</scope>
</reference>
<proteinExistence type="predicted"/>
<protein>
    <submittedName>
        <fullName evidence="1">Phage major tail protein</fullName>
    </submittedName>
</protein>